<reference evidence="2" key="1">
    <citation type="journal article" date="2022" name="Mol. Ecol. Resour.">
        <title>The genomes of chicory, endive, great burdock and yacon provide insights into Asteraceae palaeo-polyploidization history and plant inulin production.</title>
        <authorList>
            <person name="Fan W."/>
            <person name="Wang S."/>
            <person name="Wang H."/>
            <person name="Wang A."/>
            <person name="Jiang F."/>
            <person name="Liu H."/>
            <person name="Zhao H."/>
            <person name="Xu D."/>
            <person name="Zhang Y."/>
        </authorList>
    </citation>
    <scope>NUCLEOTIDE SEQUENCE [LARGE SCALE GENOMIC DNA]</scope>
    <source>
        <strain evidence="2">cv. Yunnan</strain>
    </source>
</reference>
<sequence length="242" mass="27071">MIYSDAISFLCLVETIPKEIFRVCRTRRRLWIQENVVPKAEAVVLECCCTIVLHYSPGLHNLLIKLQITSSPQITHALQFFISCFFVNTVDVVVVFTAKVVVVVVFVDDVVVVAAVELTCLEGYYHKGKSSMPNDDDARNNNDDAVSENVHASDEIVYEADFVAGFEAPILEANVNTVDEDVAVVVEDDGYVVIIEDASDEFEHVQVDKDNEGYDLDFNTLQPDTSNHEIENISNEAICQMM</sequence>
<comment type="caution">
    <text evidence="1">The sequence shown here is derived from an EMBL/GenBank/DDBJ whole genome shotgun (WGS) entry which is preliminary data.</text>
</comment>
<organism evidence="1 2">
    <name type="scientific">Smallanthus sonchifolius</name>
    <dbReference type="NCBI Taxonomy" id="185202"/>
    <lineage>
        <taxon>Eukaryota</taxon>
        <taxon>Viridiplantae</taxon>
        <taxon>Streptophyta</taxon>
        <taxon>Embryophyta</taxon>
        <taxon>Tracheophyta</taxon>
        <taxon>Spermatophyta</taxon>
        <taxon>Magnoliopsida</taxon>
        <taxon>eudicotyledons</taxon>
        <taxon>Gunneridae</taxon>
        <taxon>Pentapetalae</taxon>
        <taxon>asterids</taxon>
        <taxon>campanulids</taxon>
        <taxon>Asterales</taxon>
        <taxon>Asteraceae</taxon>
        <taxon>Asteroideae</taxon>
        <taxon>Heliantheae alliance</taxon>
        <taxon>Millerieae</taxon>
        <taxon>Smallanthus</taxon>
    </lineage>
</organism>
<evidence type="ECO:0000313" key="1">
    <source>
        <dbReference type="EMBL" id="KAI3797335.1"/>
    </source>
</evidence>
<dbReference type="Proteomes" id="UP001056120">
    <property type="component" value="Linkage Group LG11"/>
</dbReference>
<reference evidence="1 2" key="2">
    <citation type="journal article" date="2022" name="Mol. Ecol. Resour.">
        <title>The genomes of chicory, endive, great burdock and yacon provide insights into Asteraceae paleo-polyploidization history and plant inulin production.</title>
        <authorList>
            <person name="Fan W."/>
            <person name="Wang S."/>
            <person name="Wang H."/>
            <person name="Wang A."/>
            <person name="Jiang F."/>
            <person name="Liu H."/>
            <person name="Zhao H."/>
            <person name="Xu D."/>
            <person name="Zhang Y."/>
        </authorList>
    </citation>
    <scope>NUCLEOTIDE SEQUENCE [LARGE SCALE GENOMIC DNA]</scope>
    <source>
        <strain evidence="2">cv. Yunnan</strain>
        <tissue evidence="1">Leaves</tissue>
    </source>
</reference>
<keyword evidence="2" id="KW-1185">Reference proteome</keyword>
<name>A0ACB9HPZ4_9ASTR</name>
<accession>A0ACB9HPZ4</accession>
<proteinExistence type="predicted"/>
<dbReference type="EMBL" id="CM042028">
    <property type="protein sequence ID" value="KAI3797335.1"/>
    <property type="molecule type" value="Genomic_DNA"/>
</dbReference>
<gene>
    <name evidence="1" type="ORF">L1987_32591</name>
</gene>
<evidence type="ECO:0000313" key="2">
    <source>
        <dbReference type="Proteomes" id="UP001056120"/>
    </source>
</evidence>
<protein>
    <submittedName>
        <fullName evidence="1">Uncharacterized protein</fullName>
    </submittedName>
</protein>